<dbReference type="SUPFAM" id="SSF55961">
    <property type="entry name" value="Bet v1-like"/>
    <property type="match status" value="1"/>
</dbReference>
<dbReference type="OrthoDB" id="9800600at2"/>
<dbReference type="STRING" id="460265.Mnod_0829"/>
<dbReference type="eggNOG" id="COG3832">
    <property type="taxonomic scope" value="Bacteria"/>
</dbReference>
<evidence type="ECO:0000313" key="3">
    <source>
        <dbReference type="EMBL" id="ACL55858.1"/>
    </source>
</evidence>
<dbReference type="InterPro" id="IPR023393">
    <property type="entry name" value="START-like_dom_sf"/>
</dbReference>
<sequence length="151" mass="17040">MDDAEDCISKVVELAAPVSRVWRALTDHVEFGHWFRVKLDGPFRPGEITRGRITYPGYEGVAWAAKVERMDRERLFAFSWHPFDVDATIDVSAEPTTLVEFRLEPIATGTRLTITESGFAALTDPRRLEALRSNRKGWDIQAGNIAQHVTA</sequence>
<dbReference type="Pfam" id="PF08327">
    <property type="entry name" value="AHSA1"/>
    <property type="match status" value="1"/>
</dbReference>
<dbReference type="Proteomes" id="UP000008207">
    <property type="component" value="Chromosome"/>
</dbReference>
<dbReference type="KEGG" id="mno:Mnod_0829"/>
<gene>
    <name evidence="3" type="ordered locus">Mnod_0829</name>
</gene>
<dbReference type="HOGENOM" id="CLU_108923_2_0_5"/>
<feature type="domain" description="Activator of Hsp90 ATPase homologue 1/2-like C-terminal" evidence="2">
    <location>
        <begin position="16"/>
        <end position="148"/>
    </location>
</feature>
<accession>B8IGF8</accession>
<dbReference type="EMBL" id="CP001349">
    <property type="protein sequence ID" value="ACL55858.1"/>
    <property type="molecule type" value="Genomic_DNA"/>
</dbReference>
<organism evidence="3 4">
    <name type="scientific">Methylobacterium nodulans (strain LMG 21967 / CNCM I-2342 / ORS 2060)</name>
    <dbReference type="NCBI Taxonomy" id="460265"/>
    <lineage>
        <taxon>Bacteria</taxon>
        <taxon>Pseudomonadati</taxon>
        <taxon>Pseudomonadota</taxon>
        <taxon>Alphaproteobacteria</taxon>
        <taxon>Hyphomicrobiales</taxon>
        <taxon>Methylobacteriaceae</taxon>
        <taxon>Methylobacterium</taxon>
    </lineage>
</organism>
<name>B8IGF8_METNO</name>
<dbReference type="Gene3D" id="3.30.530.20">
    <property type="match status" value="1"/>
</dbReference>
<dbReference type="InterPro" id="IPR013538">
    <property type="entry name" value="ASHA1/2-like_C"/>
</dbReference>
<proteinExistence type="inferred from homology"/>
<dbReference type="AlphaFoldDB" id="B8IGF8"/>
<protein>
    <submittedName>
        <fullName evidence="3">Activator of Hsp90 ATPase 1 family protein</fullName>
    </submittedName>
</protein>
<evidence type="ECO:0000256" key="1">
    <source>
        <dbReference type="ARBA" id="ARBA00006817"/>
    </source>
</evidence>
<comment type="similarity">
    <text evidence="1">Belongs to the AHA1 family.</text>
</comment>
<reference evidence="3 4" key="1">
    <citation type="submission" date="2009-01" db="EMBL/GenBank/DDBJ databases">
        <title>Complete sequence of chromosome of Methylobacterium nodulans ORS 2060.</title>
        <authorList>
            <consortium name="US DOE Joint Genome Institute"/>
            <person name="Lucas S."/>
            <person name="Copeland A."/>
            <person name="Lapidus A."/>
            <person name="Glavina del Rio T."/>
            <person name="Dalin E."/>
            <person name="Tice H."/>
            <person name="Bruce D."/>
            <person name="Goodwin L."/>
            <person name="Pitluck S."/>
            <person name="Sims D."/>
            <person name="Brettin T."/>
            <person name="Detter J.C."/>
            <person name="Han C."/>
            <person name="Larimer F."/>
            <person name="Land M."/>
            <person name="Hauser L."/>
            <person name="Kyrpides N."/>
            <person name="Ivanova N."/>
            <person name="Marx C.J."/>
            <person name="Richardson P."/>
        </authorList>
    </citation>
    <scope>NUCLEOTIDE SEQUENCE [LARGE SCALE GENOMIC DNA]</scope>
    <source>
        <strain evidence="4">LMG 21967 / CNCM I-2342 / ORS 2060</strain>
    </source>
</reference>
<evidence type="ECO:0000259" key="2">
    <source>
        <dbReference type="Pfam" id="PF08327"/>
    </source>
</evidence>
<dbReference type="CDD" id="cd08898">
    <property type="entry name" value="SRPBCC_CalC_Aha1-like_5"/>
    <property type="match status" value="1"/>
</dbReference>
<evidence type="ECO:0000313" key="4">
    <source>
        <dbReference type="Proteomes" id="UP000008207"/>
    </source>
</evidence>
<dbReference type="RefSeq" id="WP_015927562.1">
    <property type="nucleotide sequence ID" value="NC_011894.1"/>
</dbReference>
<keyword evidence="4" id="KW-1185">Reference proteome</keyword>